<proteinExistence type="predicted"/>
<dbReference type="SMART" id="SM00254">
    <property type="entry name" value="ShKT"/>
    <property type="match status" value="1"/>
</dbReference>
<evidence type="ECO:0000313" key="5">
    <source>
        <dbReference type="EnsemblMetazoa" id="XP_020905566.1"/>
    </source>
</evidence>
<name>A0A913XK41_EXADI</name>
<sequence length="189" mass="21184">MAILALSLFVFMLIMNTLPGTDSACPVSFVKKGCYKDEDSNRRLPDLLLNGRGDVNWANWNTFIQGFICDCANTTLSKGYKYFGIQFYAECWGGDVTEAMMQSMESNDKSPDGCVNTAGLGSCSSESEMCVGKEWANYVYEVEIPTTKPPEDCSDKNENCQQWKEWNLCAEKYPKVLEQCPKSCNLCTK</sequence>
<evidence type="ECO:0000256" key="2">
    <source>
        <dbReference type="PROSITE-ProRule" id="PRU01005"/>
    </source>
</evidence>
<evidence type="ECO:0000256" key="3">
    <source>
        <dbReference type="SAM" id="SignalP"/>
    </source>
</evidence>
<feature type="domain" description="ShKT" evidence="4">
    <location>
        <begin position="153"/>
        <end position="187"/>
    </location>
</feature>
<keyword evidence="2" id="KW-1015">Disulfide bond</keyword>
<protein>
    <recommendedName>
        <fullName evidence="4">ShKT domain-containing protein</fullName>
    </recommendedName>
</protein>
<evidence type="ECO:0000256" key="1">
    <source>
        <dbReference type="ARBA" id="ARBA00022656"/>
    </source>
</evidence>
<dbReference type="OrthoDB" id="5985073at2759"/>
<feature type="chain" id="PRO_5037915448" description="ShKT domain-containing protein" evidence="3">
    <location>
        <begin position="24"/>
        <end position="189"/>
    </location>
</feature>
<comment type="caution">
    <text evidence="2">Lacks conserved residue(s) required for the propagation of feature annotation.</text>
</comment>
<dbReference type="RefSeq" id="XP_020905566.1">
    <property type="nucleotide sequence ID" value="XM_021049907.2"/>
</dbReference>
<evidence type="ECO:0000259" key="4">
    <source>
        <dbReference type="PROSITE" id="PS51670"/>
    </source>
</evidence>
<reference evidence="5" key="1">
    <citation type="submission" date="2022-11" db="UniProtKB">
        <authorList>
            <consortium name="EnsemblMetazoa"/>
        </authorList>
    </citation>
    <scope>IDENTIFICATION</scope>
</reference>
<feature type="disulfide bond" evidence="2">
    <location>
        <begin position="153"/>
        <end position="187"/>
    </location>
</feature>
<feature type="signal peptide" evidence="3">
    <location>
        <begin position="1"/>
        <end position="23"/>
    </location>
</feature>
<dbReference type="Gene3D" id="1.10.10.1940">
    <property type="match status" value="1"/>
</dbReference>
<dbReference type="KEGG" id="epa:110243771"/>
<evidence type="ECO:0000313" key="6">
    <source>
        <dbReference type="Proteomes" id="UP000887567"/>
    </source>
</evidence>
<dbReference type="GO" id="GO:0090729">
    <property type="term" value="F:toxin activity"/>
    <property type="evidence" value="ECO:0007669"/>
    <property type="project" value="UniProtKB-KW"/>
</dbReference>
<dbReference type="Proteomes" id="UP000887567">
    <property type="component" value="Unplaced"/>
</dbReference>
<dbReference type="AlphaFoldDB" id="A0A913XK41"/>
<keyword evidence="1" id="KW-0800">Toxin</keyword>
<dbReference type="PROSITE" id="PS51670">
    <property type="entry name" value="SHKT"/>
    <property type="match status" value="1"/>
</dbReference>
<dbReference type="Pfam" id="PF01549">
    <property type="entry name" value="ShK"/>
    <property type="match status" value="1"/>
</dbReference>
<dbReference type="GeneID" id="110243771"/>
<dbReference type="EnsemblMetazoa" id="XM_021049907.2">
    <property type="protein sequence ID" value="XP_020905566.1"/>
    <property type="gene ID" value="LOC110243771"/>
</dbReference>
<dbReference type="InterPro" id="IPR003582">
    <property type="entry name" value="ShKT_dom"/>
</dbReference>
<keyword evidence="3" id="KW-0732">Signal</keyword>
<organism evidence="5 6">
    <name type="scientific">Exaiptasia diaphana</name>
    <name type="common">Tropical sea anemone</name>
    <name type="synonym">Aiptasia pulchella</name>
    <dbReference type="NCBI Taxonomy" id="2652724"/>
    <lineage>
        <taxon>Eukaryota</taxon>
        <taxon>Metazoa</taxon>
        <taxon>Cnidaria</taxon>
        <taxon>Anthozoa</taxon>
        <taxon>Hexacorallia</taxon>
        <taxon>Actiniaria</taxon>
        <taxon>Aiptasiidae</taxon>
        <taxon>Exaiptasia</taxon>
    </lineage>
</organism>
<keyword evidence="6" id="KW-1185">Reference proteome</keyword>
<accession>A0A913XK41</accession>